<accession>A0A232M6G2</accession>
<gene>
    <name evidence="3" type="ORF">Egran_00267</name>
</gene>
<dbReference type="Proteomes" id="UP000243515">
    <property type="component" value="Unassembled WGS sequence"/>
</dbReference>
<feature type="compositionally biased region" description="Polar residues" evidence="1">
    <location>
        <begin position="326"/>
        <end position="342"/>
    </location>
</feature>
<feature type="domain" description="Nitrogen regulatory protein areA GATA-like" evidence="2">
    <location>
        <begin position="34"/>
        <end position="62"/>
    </location>
</feature>
<reference evidence="3 4" key="1">
    <citation type="journal article" date="2015" name="Environ. Microbiol.">
        <title>Metagenome sequence of Elaphomyces granulatus from sporocarp tissue reveals Ascomycota ectomycorrhizal fingerprints of genome expansion and a Proteobacteria-rich microbiome.</title>
        <authorList>
            <person name="Quandt C.A."/>
            <person name="Kohler A."/>
            <person name="Hesse C.N."/>
            <person name="Sharpton T.J."/>
            <person name="Martin F."/>
            <person name="Spatafora J.W."/>
        </authorList>
    </citation>
    <scope>NUCLEOTIDE SEQUENCE [LARGE SCALE GENOMIC DNA]</scope>
    <source>
        <strain evidence="3 4">OSC145934</strain>
    </source>
</reference>
<feature type="compositionally biased region" description="Polar residues" evidence="1">
    <location>
        <begin position="385"/>
        <end position="395"/>
    </location>
</feature>
<evidence type="ECO:0000256" key="1">
    <source>
        <dbReference type="SAM" id="MobiDB-lite"/>
    </source>
</evidence>
<feature type="region of interest" description="Disordered" evidence="1">
    <location>
        <begin position="379"/>
        <end position="404"/>
    </location>
</feature>
<feature type="compositionally biased region" description="Basic and acidic residues" evidence="1">
    <location>
        <begin position="225"/>
        <end position="238"/>
    </location>
</feature>
<dbReference type="InterPro" id="IPR013860">
    <property type="entry name" value="AreA_GATA"/>
</dbReference>
<comment type="caution">
    <text evidence="3">The sequence shown here is derived from an EMBL/GenBank/DDBJ whole genome shotgun (WGS) entry which is preliminary data.</text>
</comment>
<dbReference type="AlphaFoldDB" id="A0A232M6G2"/>
<feature type="compositionally biased region" description="Basic and acidic residues" evidence="1">
    <location>
        <begin position="311"/>
        <end position="324"/>
    </location>
</feature>
<feature type="compositionally biased region" description="Basic and acidic residues" evidence="1">
    <location>
        <begin position="418"/>
        <end position="434"/>
    </location>
</feature>
<protein>
    <recommendedName>
        <fullName evidence="2">Nitrogen regulatory protein areA GATA-like domain-containing protein</fullName>
    </recommendedName>
</protein>
<evidence type="ECO:0000313" key="4">
    <source>
        <dbReference type="Proteomes" id="UP000243515"/>
    </source>
</evidence>
<evidence type="ECO:0000259" key="2">
    <source>
        <dbReference type="Pfam" id="PF08550"/>
    </source>
</evidence>
<dbReference type="Pfam" id="PF08550">
    <property type="entry name" value="GATA_AreA"/>
    <property type="match status" value="1"/>
</dbReference>
<proteinExistence type="predicted"/>
<keyword evidence="4" id="KW-1185">Reference proteome</keyword>
<feature type="region of interest" description="Disordered" evidence="1">
    <location>
        <begin position="418"/>
        <end position="444"/>
    </location>
</feature>
<organism evidence="3 4">
    <name type="scientific">Elaphomyces granulatus</name>
    <dbReference type="NCBI Taxonomy" id="519963"/>
    <lineage>
        <taxon>Eukaryota</taxon>
        <taxon>Fungi</taxon>
        <taxon>Dikarya</taxon>
        <taxon>Ascomycota</taxon>
        <taxon>Pezizomycotina</taxon>
        <taxon>Eurotiomycetes</taxon>
        <taxon>Eurotiomycetidae</taxon>
        <taxon>Eurotiales</taxon>
        <taxon>Elaphomycetaceae</taxon>
        <taxon>Elaphomyces</taxon>
    </lineage>
</organism>
<evidence type="ECO:0000313" key="3">
    <source>
        <dbReference type="EMBL" id="OXV11973.1"/>
    </source>
</evidence>
<feature type="compositionally biased region" description="Basic residues" evidence="1">
    <location>
        <begin position="188"/>
        <end position="198"/>
    </location>
</feature>
<feature type="compositionally biased region" description="Polar residues" evidence="1">
    <location>
        <begin position="249"/>
        <end position="278"/>
    </location>
</feature>
<name>A0A232M6G2_9EURO</name>
<sequence>MTEDLPKGLITTTGEISSKIHGLDPVDIEQIAQLWKVFSANNSLLRSGTGRRLENFFWRIWSSSRVFNSISPSTLGALFIKISDSPAGIFLLQSWDAKLKDQGGPPDPFTAPQISPLSRDGSETPPGQAGPAKPARILITERPNNKSTLTGLTAFPSLAGSGGEEPTPKQGRKKPETFLISTSEFSSKRKAAGARHRSSSASTSVDLPGYSRLSLHKSASCSEDPNQKPDSDSERPGPLEESGMPSPQPTSAHLGQETFATGSNQTLTPSRPATSIRSTPPPTGFTASSIHRHRHADDSPAKQPGPPSSLVDRDFRTRFAERRRLQLSSVSPLATPSLQQSSEHIRESRSLSPGQSLTACTFTGNNEDFIEMCSTPTAQVDDGQDISQQPDSAGSPNFAAPRHRARSQLSLMIQRLRQKEGDNIGDTVEQKNGGDSEVMETPEM</sequence>
<dbReference type="OrthoDB" id="5424234at2759"/>
<feature type="region of interest" description="Disordered" evidence="1">
    <location>
        <begin position="101"/>
        <end position="357"/>
    </location>
</feature>
<dbReference type="EMBL" id="NPHW01002202">
    <property type="protein sequence ID" value="OXV11973.1"/>
    <property type="molecule type" value="Genomic_DNA"/>
</dbReference>